<sequence>MSKFGALGRGIAALTALLTKLSYKFLINVAFIFSLGISVYTVADYTRIFLKDKKPTKIKMAKNPTRRSFRRNADWVPAEDFVGKGKHFVNDIKKRRRLVKRNHGQVLDIIYWRDPKKSGIALGAIFVLLFLVAKFSFILIGTYSALLILICTLGFRIFKLAEAKFKKTEDKNPFQPMLEKELDVPQEKIHAQVDVLVENVRNIALQLRRLFFVESVVDSVKFFFLLYSLTYIGSWFSGFALIILFVIGVFTVPKVYEMNKEPIDNYLHLAKENVDKLHQTVGEKVPFLNTSATVPPVTKKEE</sequence>
<organism evidence="1 2">
    <name type="scientific">Panagrolaimus sp. PS1159</name>
    <dbReference type="NCBI Taxonomy" id="55785"/>
    <lineage>
        <taxon>Eukaryota</taxon>
        <taxon>Metazoa</taxon>
        <taxon>Ecdysozoa</taxon>
        <taxon>Nematoda</taxon>
        <taxon>Chromadorea</taxon>
        <taxon>Rhabditida</taxon>
        <taxon>Tylenchina</taxon>
        <taxon>Panagrolaimomorpha</taxon>
        <taxon>Panagrolaimoidea</taxon>
        <taxon>Panagrolaimidae</taxon>
        <taxon>Panagrolaimus</taxon>
    </lineage>
</organism>
<dbReference type="Proteomes" id="UP000887580">
    <property type="component" value="Unplaced"/>
</dbReference>
<protein>
    <submittedName>
        <fullName evidence="2">Reticulon-like protein</fullName>
    </submittedName>
</protein>
<proteinExistence type="predicted"/>
<accession>A0AC35FKG2</accession>
<evidence type="ECO:0000313" key="1">
    <source>
        <dbReference type="Proteomes" id="UP000887580"/>
    </source>
</evidence>
<evidence type="ECO:0000313" key="2">
    <source>
        <dbReference type="WBParaSite" id="PS1159_v2.g18350.t1"/>
    </source>
</evidence>
<reference evidence="2" key="1">
    <citation type="submission" date="2022-11" db="UniProtKB">
        <authorList>
            <consortium name="WormBaseParasite"/>
        </authorList>
    </citation>
    <scope>IDENTIFICATION</scope>
</reference>
<name>A0AC35FKG2_9BILA</name>
<dbReference type="WBParaSite" id="PS1159_v2.g18350.t1">
    <property type="protein sequence ID" value="PS1159_v2.g18350.t1"/>
    <property type="gene ID" value="PS1159_v2.g18350"/>
</dbReference>